<dbReference type="GO" id="GO:0002183">
    <property type="term" value="P:cytoplasmic translational initiation"/>
    <property type="evidence" value="ECO:0007669"/>
    <property type="project" value="TreeGrafter"/>
</dbReference>
<comment type="subcellular location">
    <subcellularLocation>
        <location evidence="1">Cytoplasm</location>
        <location evidence="1">Cytosol</location>
    </subcellularLocation>
</comment>
<dbReference type="OrthoDB" id="10250549at2759"/>
<dbReference type="PANTHER" id="PTHR45989:SF1">
    <property type="entry name" value="TRANSLATION INITIATION FACTOR EIF-2B SUBUNIT GAMMA"/>
    <property type="match status" value="1"/>
</dbReference>
<comment type="caution">
    <text evidence="10">The sequence shown here is derived from an EMBL/GenBank/DDBJ whole genome shotgun (WGS) entry which is preliminary data.</text>
</comment>
<dbReference type="GO" id="GO:0005851">
    <property type="term" value="C:eukaryotic translation initiation factor 2B complex"/>
    <property type="evidence" value="ECO:0007669"/>
    <property type="project" value="TreeGrafter"/>
</dbReference>
<evidence type="ECO:0000313" key="11">
    <source>
        <dbReference type="Proteomes" id="UP000316759"/>
    </source>
</evidence>
<evidence type="ECO:0000256" key="3">
    <source>
        <dbReference type="ARBA" id="ARBA00022490"/>
    </source>
</evidence>
<dbReference type="Gene3D" id="2.160.10.10">
    <property type="entry name" value="Hexapeptide repeat proteins"/>
    <property type="match status" value="1"/>
</dbReference>
<keyword evidence="11" id="KW-1185">Reference proteome</keyword>
<keyword evidence="4" id="KW-0396">Initiation factor</keyword>
<protein>
    <recommendedName>
        <fullName evidence="6">Translation initiation factor eIF2B subunit gamma</fullName>
    </recommendedName>
    <alternativeName>
        <fullName evidence="7">eIF2B GDP-GTP exchange factor subunit gamma</fullName>
    </alternativeName>
</protein>
<evidence type="ECO:0000256" key="6">
    <source>
        <dbReference type="ARBA" id="ARBA00044196"/>
    </source>
</evidence>
<evidence type="ECO:0000256" key="5">
    <source>
        <dbReference type="ARBA" id="ARBA00022917"/>
    </source>
</evidence>
<comment type="similarity">
    <text evidence="2">Belongs to the eIF-2B gamma/epsilon subunits family.</text>
</comment>
<keyword evidence="5" id="KW-0648">Protein biosynthesis</keyword>
<dbReference type="InterPro" id="IPR051960">
    <property type="entry name" value="eIF2B_gamma"/>
</dbReference>
<dbReference type="STRING" id="46835.A0A504YXQ5"/>
<evidence type="ECO:0000259" key="9">
    <source>
        <dbReference type="Pfam" id="PF24894"/>
    </source>
</evidence>
<proteinExistence type="inferred from homology"/>
<dbReference type="PANTHER" id="PTHR45989">
    <property type="entry name" value="TRANSLATION INITIATION FACTOR EIF-2B SUBUNIT GAMMA"/>
    <property type="match status" value="1"/>
</dbReference>
<evidence type="ECO:0000256" key="8">
    <source>
        <dbReference type="ARBA" id="ARBA00046432"/>
    </source>
</evidence>
<name>A0A504YXQ5_FASGI</name>
<dbReference type="GO" id="GO:0005829">
    <property type="term" value="C:cytosol"/>
    <property type="evidence" value="ECO:0007669"/>
    <property type="project" value="UniProtKB-SubCell"/>
</dbReference>
<evidence type="ECO:0000256" key="7">
    <source>
        <dbReference type="ARBA" id="ARBA00044229"/>
    </source>
</evidence>
<evidence type="ECO:0000256" key="2">
    <source>
        <dbReference type="ARBA" id="ARBA00007878"/>
    </source>
</evidence>
<dbReference type="Gene3D" id="3.90.550.10">
    <property type="entry name" value="Spore Coat Polysaccharide Biosynthesis Protein SpsA, Chain A"/>
    <property type="match status" value="1"/>
</dbReference>
<dbReference type="SUPFAM" id="SSF53448">
    <property type="entry name" value="Nucleotide-diphospho-sugar transferases"/>
    <property type="match status" value="1"/>
</dbReference>
<sequence>MQAVILAHSEPSELSQLTISSCCGLLPFHNGTLLSNLIDRFLESDVCEIIIVHQDAHTSVLEQFINDHRPEWPKHMEISLCAVPASCPVLDCFQRLRSRIHSEYIFLTETTVAVTDLNLRRLFLTLIRNRAELVAVFSSLSTTESKVLKSIPRELVLLQNHSDALLGYFSAAEIKKHSTVPRSLIQAGSDVLIRSDLREVGFYLFTRSCMDILTRSRDDTGSRKKTMAQFISNFPSNNSRLTNPIVTGSGIGDPFENASGEMDNFYMTTEQSFGAFIYEHRDEKVCIKLDDPFLFAEAVRMAFQKSTIQKKGNYIADSFEPDPTVVIRSSFVCSGCKIEPGVEIINSLLLPGVTVRQKCSLQGCILGENVTVEEGCKLKNCAAATGQRVPAETILEAEMLGFTDPELEGGQT</sequence>
<accession>A0A504YXQ5</accession>
<organism evidence="10 11">
    <name type="scientific">Fasciola gigantica</name>
    <name type="common">Giant liver fluke</name>
    <dbReference type="NCBI Taxonomy" id="46835"/>
    <lineage>
        <taxon>Eukaryota</taxon>
        <taxon>Metazoa</taxon>
        <taxon>Spiralia</taxon>
        <taxon>Lophotrochozoa</taxon>
        <taxon>Platyhelminthes</taxon>
        <taxon>Trematoda</taxon>
        <taxon>Digenea</taxon>
        <taxon>Plagiorchiida</taxon>
        <taxon>Echinostomata</taxon>
        <taxon>Echinostomatoidea</taxon>
        <taxon>Fasciolidae</taxon>
        <taxon>Fasciola</taxon>
    </lineage>
</organism>
<reference evidence="10 11" key="1">
    <citation type="submission" date="2019-04" db="EMBL/GenBank/DDBJ databases">
        <title>Annotation for the trematode Fasciola gigantica.</title>
        <authorList>
            <person name="Choi Y.-J."/>
        </authorList>
    </citation>
    <scope>NUCLEOTIDE SEQUENCE [LARGE SCALE GENOMIC DNA]</scope>
    <source>
        <strain evidence="10">Uganda_cow_1</strain>
    </source>
</reference>
<comment type="subunit">
    <text evidence="8">Component of the translation initiation factor 2B (eIF2B) complex which is a heterodecamer of two sets of five different subunits: alpha, beta, gamma, delta and epsilon. Subunits alpha, beta and delta comprise a regulatory subcomplex and subunits epsilon and gamma comprise a catalytic subcomplex. Within the complex, the hexameric regulatory complex resides at the center, with the two heterodimeric catalytic subcomplexes bound on opposite sides.</text>
</comment>
<dbReference type="Proteomes" id="UP000316759">
    <property type="component" value="Unassembled WGS sequence"/>
</dbReference>
<evidence type="ECO:0000256" key="1">
    <source>
        <dbReference type="ARBA" id="ARBA00004514"/>
    </source>
</evidence>
<feature type="domain" description="Glucose-1-phosphate adenylyltransferase/Bifunctional protein GlmU-like C-terminal hexapeptide" evidence="9">
    <location>
        <begin position="326"/>
        <end position="393"/>
    </location>
</feature>
<dbReference type="EMBL" id="SUNJ01006377">
    <property type="protein sequence ID" value="TPP62847.1"/>
    <property type="molecule type" value="Genomic_DNA"/>
</dbReference>
<keyword evidence="3" id="KW-0963">Cytoplasm</keyword>
<dbReference type="GO" id="GO:0005085">
    <property type="term" value="F:guanyl-nucleotide exchange factor activity"/>
    <property type="evidence" value="ECO:0007669"/>
    <property type="project" value="TreeGrafter"/>
</dbReference>
<evidence type="ECO:0000313" key="10">
    <source>
        <dbReference type="EMBL" id="TPP62847.1"/>
    </source>
</evidence>
<dbReference type="AlphaFoldDB" id="A0A504YXQ5"/>
<dbReference type="Pfam" id="PF24894">
    <property type="entry name" value="Hexapep_GlmU"/>
    <property type="match status" value="1"/>
</dbReference>
<gene>
    <name evidence="10" type="ORF">FGIG_10312</name>
</gene>
<evidence type="ECO:0000256" key="4">
    <source>
        <dbReference type="ARBA" id="ARBA00022540"/>
    </source>
</evidence>
<dbReference type="InterPro" id="IPR056818">
    <property type="entry name" value="GlmU/GlgC-like_hexapep"/>
</dbReference>
<dbReference type="InterPro" id="IPR029044">
    <property type="entry name" value="Nucleotide-diphossugar_trans"/>
</dbReference>
<dbReference type="GO" id="GO:0003743">
    <property type="term" value="F:translation initiation factor activity"/>
    <property type="evidence" value="ECO:0007669"/>
    <property type="project" value="UniProtKB-KW"/>
</dbReference>